<keyword evidence="2" id="KW-0732">Signal</keyword>
<keyword evidence="4" id="KW-1185">Reference proteome</keyword>
<dbReference type="InterPro" id="IPR011990">
    <property type="entry name" value="TPR-like_helical_dom_sf"/>
</dbReference>
<reference evidence="4" key="1">
    <citation type="journal article" date="2019" name="Int. J. Syst. Evol. Microbiol.">
        <title>The Global Catalogue of Microorganisms (GCM) 10K type strain sequencing project: providing services to taxonomists for standard genome sequencing and annotation.</title>
        <authorList>
            <consortium name="The Broad Institute Genomics Platform"/>
            <consortium name="The Broad Institute Genome Sequencing Center for Infectious Disease"/>
            <person name="Wu L."/>
            <person name="Ma J."/>
        </authorList>
    </citation>
    <scope>NUCLEOTIDE SEQUENCE [LARGE SCALE GENOMIC DNA]</scope>
    <source>
        <strain evidence="4">KCTC 52438</strain>
    </source>
</reference>
<dbReference type="Proteomes" id="UP001595476">
    <property type="component" value="Unassembled WGS sequence"/>
</dbReference>
<dbReference type="RefSeq" id="WP_386719270.1">
    <property type="nucleotide sequence ID" value="NZ_JBHRSZ010000004.1"/>
</dbReference>
<comment type="caution">
    <text evidence="3">The sequence shown here is derived from an EMBL/GenBank/DDBJ whole genome shotgun (WGS) entry which is preliminary data.</text>
</comment>
<evidence type="ECO:0000313" key="4">
    <source>
        <dbReference type="Proteomes" id="UP001595476"/>
    </source>
</evidence>
<evidence type="ECO:0000313" key="3">
    <source>
        <dbReference type="EMBL" id="MFC3151112.1"/>
    </source>
</evidence>
<accession>A0ABV7HBD7</accession>
<keyword evidence="1" id="KW-0175">Coiled coil</keyword>
<dbReference type="SUPFAM" id="SSF48452">
    <property type="entry name" value="TPR-like"/>
    <property type="match status" value="2"/>
</dbReference>
<dbReference type="Gene3D" id="1.25.40.10">
    <property type="entry name" value="Tetratricopeptide repeat domain"/>
    <property type="match status" value="1"/>
</dbReference>
<gene>
    <name evidence="3" type="ORF">ACFOEK_08735</name>
</gene>
<feature type="coiled-coil region" evidence="1">
    <location>
        <begin position="550"/>
        <end position="584"/>
    </location>
</feature>
<organism evidence="3 4">
    <name type="scientific">Litoribrevibacter euphylliae</name>
    <dbReference type="NCBI Taxonomy" id="1834034"/>
    <lineage>
        <taxon>Bacteria</taxon>
        <taxon>Pseudomonadati</taxon>
        <taxon>Pseudomonadota</taxon>
        <taxon>Gammaproteobacteria</taxon>
        <taxon>Oceanospirillales</taxon>
        <taxon>Oceanospirillaceae</taxon>
        <taxon>Litoribrevibacter</taxon>
    </lineage>
</organism>
<sequence>MLSSKPSLFLSLMPSVSRLTTLLISCLFSASLFAAEKPNTSLTSEQALARLSLKHVSYSHYQDDYLNAITDVLVAESKGIWKQLPSDVSLEETNRALQEGITQPSQSNLTLIEASLYHYFGMQNEAEKRYKKVIKQSTTHLPTAFLLLSRYYYQQQDYQNVLKWVLKVDDSQLSDEQKGFKYLYQLDAYVRLGKKKQALELISLLDEQNWLPVLSYNSDRLVKKQNQSAKSSEAKDSNKENGSWFSWDDEQLSPLIKELEAQKLLQLGMDATEKSHWASAVHYFKQVPPETLRTIEARRWLAWSLMNDGQLDAASKVWRSLTRSPSYLALDAYAMSASVTEKLGDKERALAWFEQGIDYYSDQVETLIKLRSENQKGEWFSSVQSSNDTFWSPVQMDIQSDTSLYLWTEAVWEDKAFQQLLSDHRDLVQISTLLTSKMDYIETFGLMVENRKQGFKKTTDKIQRMEADLKLNTYRQETKAHNQRLDKVADYQDIYAVGTKAQLINQVLLDRVKENLDQLKAMSGYARKHKTTSYESRYEHLRKLYLWEMRESYPENYRRYQREVKDLNEKLQESQTALAKMKRSKAYAPSRFEGYSEKIRLLNQHIHKTVTETQTLRSELRTKVIAMLDNKLAERQSVAQTYLEQSILASARLRDELAFELGDVSNNTSLTEQLALNGGTY</sequence>
<protein>
    <submittedName>
        <fullName evidence="3">Tol-pal system YbgF family protein</fullName>
    </submittedName>
</protein>
<feature type="signal peptide" evidence="2">
    <location>
        <begin position="1"/>
        <end position="34"/>
    </location>
</feature>
<evidence type="ECO:0000256" key="1">
    <source>
        <dbReference type="SAM" id="Coils"/>
    </source>
</evidence>
<dbReference type="EMBL" id="JBHRSZ010000004">
    <property type="protein sequence ID" value="MFC3151112.1"/>
    <property type="molecule type" value="Genomic_DNA"/>
</dbReference>
<feature type="chain" id="PRO_5046279820" evidence="2">
    <location>
        <begin position="35"/>
        <end position="681"/>
    </location>
</feature>
<name>A0ABV7HBD7_9GAMM</name>
<proteinExistence type="predicted"/>
<evidence type="ECO:0000256" key="2">
    <source>
        <dbReference type="SAM" id="SignalP"/>
    </source>
</evidence>